<dbReference type="AlphaFoldDB" id="A0A0B5F1Q2"/>
<dbReference type="Pfam" id="PF04366">
    <property type="entry name" value="Ysc84"/>
    <property type="match status" value="1"/>
</dbReference>
<evidence type="ECO:0000256" key="2">
    <source>
        <dbReference type="SAM" id="SignalP"/>
    </source>
</evidence>
<dbReference type="GeneID" id="47012319"/>
<keyword evidence="4" id="KW-0449">Lipoprotein</keyword>
<dbReference type="Proteomes" id="UP000364291">
    <property type="component" value="Unassembled WGS sequence"/>
</dbReference>
<gene>
    <name evidence="4" type="ORF">PAP18089_00135</name>
</gene>
<keyword evidence="2" id="KW-0732">Signal</keyword>
<feature type="domain" description="Ysc84 actin-binding" evidence="3">
    <location>
        <begin position="113"/>
        <end position="196"/>
    </location>
</feature>
<feature type="compositionally biased region" description="Polar residues" evidence="1">
    <location>
        <begin position="29"/>
        <end position="41"/>
    </location>
</feature>
<dbReference type="KEGG" id="papi:SG18_08180"/>
<dbReference type="RefSeq" id="WP_042113567.1">
    <property type="nucleotide sequence ID" value="NZ_CABPSX010000001.1"/>
</dbReference>
<feature type="region of interest" description="Disordered" evidence="1">
    <location>
        <begin position="26"/>
        <end position="45"/>
    </location>
</feature>
<dbReference type="EMBL" id="CABPSX010000001">
    <property type="protein sequence ID" value="VVG69182.1"/>
    <property type="molecule type" value="Genomic_DNA"/>
</dbReference>
<organism evidence="4 5">
    <name type="scientific">Pandoraea apista</name>
    <dbReference type="NCBI Taxonomy" id="93218"/>
    <lineage>
        <taxon>Bacteria</taxon>
        <taxon>Pseudomonadati</taxon>
        <taxon>Pseudomonadota</taxon>
        <taxon>Betaproteobacteria</taxon>
        <taxon>Burkholderiales</taxon>
        <taxon>Burkholderiaceae</taxon>
        <taxon>Pandoraea</taxon>
    </lineage>
</organism>
<dbReference type="OrthoDB" id="198978at2"/>
<evidence type="ECO:0000259" key="3">
    <source>
        <dbReference type="Pfam" id="PF04366"/>
    </source>
</evidence>
<evidence type="ECO:0000313" key="5">
    <source>
        <dbReference type="Proteomes" id="UP000364291"/>
    </source>
</evidence>
<dbReference type="STRING" id="93218.XM39_08195"/>
<dbReference type="CDD" id="cd11524">
    <property type="entry name" value="SYLF"/>
    <property type="match status" value="1"/>
</dbReference>
<dbReference type="PROSITE" id="PS51257">
    <property type="entry name" value="PROKAR_LIPOPROTEIN"/>
    <property type="match status" value="1"/>
</dbReference>
<protein>
    <submittedName>
        <fullName evidence="4">Lipoprotein</fullName>
    </submittedName>
</protein>
<proteinExistence type="predicted"/>
<evidence type="ECO:0000313" key="4">
    <source>
        <dbReference type="EMBL" id="VVG69182.1"/>
    </source>
</evidence>
<feature type="chain" id="PRO_5014508780" evidence="2">
    <location>
        <begin position="23"/>
        <end position="200"/>
    </location>
</feature>
<reference evidence="4 5" key="1">
    <citation type="submission" date="2019-08" db="EMBL/GenBank/DDBJ databases">
        <authorList>
            <person name="Peeters C."/>
        </authorList>
    </citation>
    <scope>NUCLEOTIDE SEQUENCE [LARGE SCALE GENOMIC DNA]</scope>
    <source>
        <strain evidence="4 5">LMG 18089</strain>
    </source>
</reference>
<dbReference type="InterPro" id="IPR007461">
    <property type="entry name" value="Ysc84_actin-binding"/>
</dbReference>
<accession>A0A0B5F1Q2</accession>
<name>A0A0B5F1Q2_9BURK</name>
<sequence>MQKREFLMKTSVAVAAAAFALAGCTTTTPSQADKSDNSAGANANKRREIDASVNGALDKMYASVKGSRELVSKARGVLVFPSVLQAGFVVGGEYGEGALRVGGATRGYYNTVTASFGLQIGAQSKAVIFLFMTQDALDKFQRTDGWTAGADASVALVKIGANGAVDLNTATSPVEVIVMTNAGLMANLNIEGTKVTKLNI</sequence>
<evidence type="ECO:0000256" key="1">
    <source>
        <dbReference type="SAM" id="MobiDB-lite"/>
    </source>
</evidence>
<feature type="signal peptide" evidence="2">
    <location>
        <begin position="1"/>
        <end position="22"/>
    </location>
</feature>